<proteinExistence type="predicted"/>
<dbReference type="EMBL" id="GGEC01063868">
    <property type="protein sequence ID" value="MBX44352.1"/>
    <property type="molecule type" value="Transcribed_RNA"/>
</dbReference>
<dbReference type="AlphaFoldDB" id="A0A2P2NPC3"/>
<organism evidence="1">
    <name type="scientific">Rhizophora mucronata</name>
    <name type="common">Asiatic mangrove</name>
    <dbReference type="NCBI Taxonomy" id="61149"/>
    <lineage>
        <taxon>Eukaryota</taxon>
        <taxon>Viridiplantae</taxon>
        <taxon>Streptophyta</taxon>
        <taxon>Embryophyta</taxon>
        <taxon>Tracheophyta</taxon>
        <taxon>Spermatophyta</taxon>
        <taxon>Magnoliopsida</taxon>
        <taxon>eudicotyledons</taxon>
        <taxon>Gunneridae</taxon>
        <taxon>Pentapetalae</taxon>
        <taxon>rosids</taxon>
        <taxon>fabids</taxon>
        <taxon>Malpighiales</taxon>
        <taxon>Rhizophoraceae</taxon>
        <taxon>Rhizophora</taxon>
    </lineage>
</organism>
<sequence>MSFTYSLVYTQWSRPFHVFCLNQFNPTLVKPSNCIWPTTQFKFCCYTC</sequence>
<evidence type="ECO:0000313" key="1">
    <source>
        <dbReference type="EMBL" id="MBX44352.1"/>
    </source>
</evidence>
<protein>
    <submittedName>
        <fullName evidence="1">Uncharacterized protein</fullName>
    </submittedName>
</protein>
<reference evidence="1" key="1">
    <citation type="submission" date="2018-02" db="EMBL/GenBank/DDBJ databases">
        <title>Rhizophora mucronata_Transcriptome.</title>
        <authorList>
            <person name="Meera S.P."/>
            <person name="Sreeshan A."/>
            <person name="Augustine A."/>
        </authorList>
    </citation>
    <scope>NUCLEOTIDE SEQUENCE</scope>
    <source>
        <tissue evidence="1">Leaf</tissue>
    </source>
</reference>
<name>A0A2P2NPC3_RHIMU</name>
<accession>A0A2P2NPC3</accession>